<gene>
    <name evidence="8" type="ORF">SAMN05660443_1416</name>
</gene>
<feature type="transmembrane region" description="Helical" evidence="5">
    <location>
        <begin position="53"/>
        <end position="76"/>
    </location>
</feature>
<sequence>MSLYRQVEKTFFYTLTRKLVSNVAVLVLIPWALVFITWLLVSSAVSVEAAAQQVFYLVVISGLFAVFAGGFVVFFLRHLIVKPVREITEVLQAIKNKDGDISSSLPAYTHDEISILATSYNEFVDRLKKMIEETRNRSVEVSINASYMQKIVREAVNASERQQEQAQLVFSSSSEASLAIEEISDNTHKISNQTQNNMDEIRGSGTEISNIVAEMSDVKQKVTEFHQAAQTLSDKYQEIASAVTDVNGFSEQTNLLALNASIEAARAGDAGRGFAVVADEVRHLAQSVSVSAGNIENVVGQMHRIVEDVHGSSAQVMESVERTHGFIQSTQEQFQRMSGDLEATSEQLSGISAALEELSYSNKESHEHVKIITDLSSELKGDMALAHKHSGDLEKATEQTQELLSHFTTGRGGFERITQLAFGWAEEVQQALDELVAEGKNLFDTQYQALNSGQKPEKFNLSYTDAFEQRLQPLFDRFVTSQPEFIYTIAVNTEGYAPTHLSKVSQPLTGDPQVDIAKSRNRRFFMDNRQEQRRCTHQKPFLLQTYIRDTGQLVNDLSIPLYINGRHWGALVMGFEPEQLMTAN</sequence>
<dbReference type="PANTHER" id="PTHR32089:SF112">
    <property type="entry name" value="LYSOZYME-LIKE PROTEIN-RELATED"/>
    <property type="match status" value="1"/>
</dbReference>
<evidence type="ECO:0000256" key="3">
    <source>
        <dbReference type="ARBA" id="ARBA00029447"/>
    </source>
</evidence>
<dbReference type="GO" id="GO:0004888">
    <property type="term" value="F:transmembrane signaling receptor activity"/>
    <property type="evidence" value="ECO:0007669"/>
    <property type="project" value="InterPro"/>
</dbReference>
<evidence type="ECO:0000259" key="7">
    <source>
        <dbReference type="PROSITE" id="PS50885"/>
    </source>
</evidence>
<dbReference type="InterPro" id="IPR004090">
    <property type="entry name" value="Chemotax_Me-accpt_rcpt"/>
</dbReference>
<proteinExistence type="inferred from homology"/>
<evidence type="ECO:0000256" key="1">
    <source>
        <dbReference type="ARBA" id="ARBA00004370"/>
    </source>
</evidence>
<protein>
    <submittedName>
        <fullName evidence="8">Methyl-accepting chemotaxis protein</fullName>
    </submittedName>
</protein>
<evidence type="ECO:0000256" key="5">
    <source>
        <dbReference type="SAM" id="Phobius"/>
    </source>
</evidence>
<dbReference type="AlphaFoldDB" id="A0A1I1G547"/>
<organism evidence="8 9">
    <name type="scientific">Marinospirillum celere</name>
    <dbReference type="NCBI Taxonomy" id="1122252"/>
    <lineage>
        <taxon>Bacteria</taxon>
        <taxon>Pseudomonadati</taxon>
        <taxon>Pseudomonadota</taxon>
        <taxon>Gammaproteobacteria</taxon>
        <taxon>Oceanospirillales</taxon>
        <taxon>Oceanospirillaceae</taxon>
        <taxon>Marinospirillum</taxon>
    </lineage>
</organism>
<dbReference type="PROSITE" id="PS50885">
    <property type="entry name" value="HAMP"/>
    <property type="match status" value="1"/>
</dbReference>
<dbReference type="SUPFAM" id="SSF58104">
    <property type="entry name" value="Methyl-accepting chemotaxis protein (MCP) signaling domain"/>
    <property type="match status" value="1"/>
</dbReference>
<comment type="subcellular location">
    <subcellularLocation>
        <location evidence="1">Membrane</location>
    </subcellularLocation>
</comment>
<accession>A0A1I1G547</accession>
<comment type="similarity">
    <text evidence="3">Belongs to the methyl-accepting chemotaxis (MCP) protein family.</text>
</comment>
<keyword evidence="5" id="KW-0812">Transmembrane</keyword>
<evidence type="ECO:0000313" key="8">
    <source>
        <dbReference type="EMBL" id="SFC06867.1"/>
    </source>
</evidence>
<dbReference type="Pfam" id="PF00015">
    <property type="entry name" value="MCPsignal"/>
    <property type="match status" value="1"/>
</dbReference>
<keyword evidence="5" id="KW-1133">Transmembrane helix</keyword>
<feature type="domain" description="Methyl-accepting transducer" evidence="6">
    <location>
        <begin position="137"/>
        <end position="373"/>
    </location>
</feature>
<dbReference type="OrthoDB" id="2489132at2"/>
<feature type="domain" description="HAMP" evidence="7">
    <location>
        <begin position="78"/>
        <end position="132"/>
    </location>
</feature>
<dbReference type="GO" id="GO:0016020">
    <property type="term" value="C:membrane"/>
    <property type="evidence" value="ECO:0007669"/>
    <property type="project" value="UniProtKB-SubCell"/>
</dbReference>
<feature type="transmembrane region" description="Helical" evidence="5">
    <location>
        <begin position="20"/>
        <end position="41"/>
    </location>
</feature>
<dbReference type="InterPro" id="IPR004089">
    <property type="entry name" value="MCPsignal_dom"/>
</dbReference>
<evidence type="ECO:0000256" key="2">
    <source>
        <dbReference type="ARBA" id="ARBA00023224"/>
    </source>
</evidence>
<evidence type="ECO:0000313" key="9">
    <source>
        <dbReference type="Proteomes" id="UP000199058"/>
    </source>
</evidence>
<dbReference type="Gene3D" id="6.10.340.10">
    <property type="match status" value="1"/>
</dbReference>
<dbReference type="GO" id="GO:0007165">
    <property type="term" value="P:signal transduction"/>
    <property type="evidence" value="ECO:0007669"/>
    <property type="project" value="UniProtKB-KW"/>
</dbReference>
<dbReference type="RefSeq" id="WP_091961184.1">
    <property type="nucleotide sequence ID" value="NZ_FOLH01000002.1"/>
</dbReference>
<evidence type="ECO:0000256" key="4">
    <source>
        <dbReference type="PROSITE-ProRule" id="PRU00284"/>
    </source>
</evidence>
<keyword evidence="2 4" id="KW-0807">Transducer</keyword>
<dbReference type="Gene3D" id="1.10.287.950">
    <property type="entry name" value="Methyl-accepting chemotaxis protein"/>
    <property type="match status" value="1"/>
</dbReference>
<evidence type="ECO:0000259" key="6">
    <source>
        <dbReference type="PROSITE" id="PS50111"/>
    </source>
</evidence>
<dbReference type="GO" id="GO:0006935">
    <property type="term" value="P:chemotaxis"/>
    <property type="evidence" value="ECO:0007669"/>
    <property type="project" value="InterPro"/>
</dbReference>
<dbReference type="EMBL" id="FOLH01000002">
    <property type="protein sequence ID" value="SFC06867.1"/>
    <property type="molecule type" value="Genomic_DNA"/>
</dbReference>
<dbReference type="SMART" id="SM00304">
    <property type="entry name" value="HAMP"/>
    <property type="match status" value="1"/>
</dbReference>
<dbReference type="Proteomes" id="UP000199058">
    <property type="component" value="Unassembled WGS sequence"/>
</dbReference>
<dbReference type="PANTHER" id="PTHR32089">
    <property type="entry name" value="METHYL-ACCEPTING CHEMOTAXIS PROTEIN MCPB"/>
    <property type="match status" value="1"/>
</dbReference>
<dbReference type="STRING" id="1122252.SAMN05660443_1416"/>
<dbReference type="SMART" id="SM00283">
    <property type="entry name" value="MA"/>
    <property type="match status" value="1"/>
</dbReference>
<keyword evidence="5" id="KW-0472">Membrane</keyword>
<dbReference type="InterPro" id="IPR003660">
    <property type="entry name" value="HAMP_dom"/>
</dbReference>
<dbReference type="Pfam" id="PF00672">
    <property type="entry name" value="HAMP"/>
    <property type="match status" value="1"/>
</dbReference>
<dbReference type="CDD" id="cd06225">
    <property type="entry name" value="HAMP"/>
    <property type="match status" value="1"/>
</dbReference>
<dbReference type="PROSITE" id="PS50111">
    <property type="entry name" value="CHEMOTAXIS_TRANSDUC_2"/>
    <property type="match status" value="1"/>
</dbReference>
<reference evidence="8 9" key="1">
    <citation type="submission" date="2016-10" db="EMBL/GenBank/DDBJ databases">
        <authorList>
            <person name="de Groot N.N."/>
        </authorList>
    </citation>
    <scope>NUCLEOTIDE SEQUENCE [LARGE SCALE GENOMIC DNA]</scope>
    <source>
        <strain evidence="8 9">DSM 18438</strain>
    </source>
</reference>
<keyword evidence="9" id="KW-1185">Reference proteome</keyword>
<dbReference type="PRINTS" id="PR00260">
    <property type="entry name" value="CHEMTRNSDUCR"/>
</dbReference>
<name>A0A1I1G547_9GAMM</name>